<comment type="caution">
    <text evidence="1">The sequence shown here is derived from an EMBL/GenBank/DDBJ whole genome shotgun (WGS) entry which is preliminary data.</text>
</comment>
<evidence type="ECO:0000313" key="2">
    <source>
        <dbReference type="Proteomes" id="UP000231343"/>
    </source>
</evidence>
<sequence>MIKKFMKHKPQIILVVCLIITAILLLTSQEKKIDNEKSYVHLLYLKYKVHEFAQKYKGQDAIVVSKQDHLLFYIKDGEVVRNAEWQGFTYTFPVK</sequence>
<dbReference type="AlphaFoldDB" id="A0A2H0XX45"/>
<gene>
    <name evidence="1" type="ORF">COT42_05170</name>
</gene>
<feature type="non-terminal residue" evidence="1">
    <location>
        <position position="95"/>
    </location>
</feature>
<dbReference type="EMBL" id="PEYM01000082">
    <property type="protein sequence ID" value="PIS29513.1"/>
    <property type="molecule type" value="Genomic_DNA"/>
</dbReference>
<accession>A0A2H0XX45</accession>
<name>A0A2H0XX45_UNCSA</name>
<organism evidence="1 2">
    <name type="scientific">Candidatus Saganbacteria bacterium CG08_land_8_20_14_0_20_45_16</name>
    <dbReference type="NCBI Taxonomy" id="2014293"/>
    <lineage>
        <taxon>Bacteria</taxon>
        <taxon>Bacillati</taxon>
        <taxon>Saganbacteria</taxon>
    </lineage>
</organism>
<reference evidence="1 2" key="1">
    <citation type="submission" date="2017-09" db="EMBL/GenBank/DDBJ databases">
        <title>Depth-based differentiation of microbial function through sediment-hosted aquifers and enrichment of novel symbionts in the deep terrestrial subsurface.</title>
        <authorList>
            <person name="Probst A.J."/>
            <person name="Ladd B."/>
            <person name="Jarett J.K."/>
            <person name="Geller-Mcgrath D.E."/>
            <person name="Sieber C.M."/>
            <person name="Emerson J.B."/>
            <person name="Anantharaman K."/>
            <person name="Thomas B.C."/>
            <person name="Malmstrom R."/>
            <person name="Stieglmeier M."/>
            <person name="Klingl A."/>
            <person name="Woyke T."/>
            <person name="Ryan C.M."/>
            <person name="Banfield J.F."/>
        </authorList>
    </citation>
    <scope>NUCLEOTIDE SEQUENCE [LARGE SCALE GENOMIC DNA]</scope>
    <source>
        <strain evidence="1">CG08_land_8_20_14_0_20_45_16</strain>
    </source>
</reference>
<proteinExistence type="predicted"/>
<protein>
    <submittedName>
        <fullName evidence="1">Uncharacterized protein</fullName>
    </submittedName>
</protein>
<dbReference type="Proteomes" id="UP000231343">
    <property type="component" value="Unassembled WGS sequence"/>
</dbReference>
<evidence type="ECO:0000313" key="1">
    <source>
        <dbReference type="EMBL" id="PIS29513.1"/>
    </source>
</evidence>